<feature type="domain" description="SMP-30/Gluconolactonase/LRE-like region" evidence="3">
    <location>
        <begin position="38"/>
        <end position="278"/>
    </location>
</feature>
<reference evidence="4 5" key="1">
    <citation type="journal article" date="2010" name="J. Bacteriol.">
        <title>Genome sequence of Lentisphaera araneosa HTCC2155T, the type species of the order Lentisphaerales in the phylum Lentisphaerae.</title>
        <authorList>
            <person name="Thrash J.C."/>
            <person name="Cho J.C."/>
            <person name="Vergin K.L."/>
            <person name="Morris R.M."/>
            <person name="Giovannoni S.J."/>
        </authorList>
    </citation>
    <scope>NUCLEOTIDE SEQUENCE [LARGE SCALE GENOMIC DNA]</scope>
    <source>
        <strain evidence="4 5">HTCC2155</strain>
    </source>
</reference>
<evidence type="ECO:0000256" key="1">
    <source>
        <dbReference type="ARBA" id="ARBA00022801"/>
    </source>
</evidence>
<dbReference type="OrthoDB" id="241638at2"/>
<evidence type="ECO:0000313" key="5">
    <source>
        <dbReference type="Proteomes" id="UP000004947"/>
    </source>
</evidence>
<dbReference type="PANTHER" id="PTHR47572">
    <property type="entry name" value="LIPOPROTEIN-RELATED"/>
    <property type="match status" value="1"/>
</dbReference>
<keyword evidence="5" id="KW-1185">Reference proteome</keyword>
<proteinExistence type="predicted"/>
<dbReference type="InterPro" id="IPR011042">
    <property type="entry name" value="6-blade_b-propeller_TolB-like"/>
</dbReference>
<dbReference type="Gene3D" id="2.120.10.30">
    <property type="entry name" value="TolB, C-terminal domain"/>
    <property type="match status" value="1"/>
</dbReference>
<feature type="chain" id="PRO_5002694257" evidence="2">
    <location>
        <begin position="20"/>
        <end position="297"/>
    </location>
</feature>
<keyword evidence="2" id="KW-0732">Signal</keyword>
<sequence length="297" mass="33153">MKKLTSLVLALFLVPLALADSLVQDRAQLQLISSEFKFTEGPIADKDGNVYFTDQPNNRIMLYKTSAELEIFMQPAGRSNGLYFTAEGKLIACADEKNELWLIEPKTKEKTIILDSGNGKKLNGPNDAWIAPNGGIYFSNPHYKRPWWQDKSLRQEMQGVYYIAPGTKKVIIADADLVKANGLVGTPDGKKLYIADIGDKKTYSYDIEPNGSLSNKQLFCNMGSDGMTIDEKGNIYLTGKGVHIFSPEGKKLHHIDIKGWTANICFGGKEMKTLFITQQKNFYSLKMKVRGPGAHFK</sequence>
<protein>
    <submittedName>
        <fullName evidence="4">Possible gluconolactonase</fullName>
    </submittedName>
</protein>
<dbReference type="SUPFAM" id="SSF63829">
    <property type="entry name" value="Calcium-dependent phosphotriesterase"/>
    <property type="match status" value="1"/>
</dbReference>
<accession>A6DF56</accession>
<dbReference type="STRING" id="313628.LNTAR_16838"/>
<dbReference type="RefSeq" id="WP_007276558.1">
    <property type="nucleotide sequence ID" value="NZ_ABCK01000001.1"/>
</dbReference>
<dbReference type="EMBL" id="ABCK01000001">
    <property type="protein sequence ID" value="EDM29436.1"/>
    <property type="molecule type" value="Genomic_DNA"/>
</dbReference>
<organism evidence="4 5">
    <name type="scientific">Lentisphaera araneosa HTCC2155</name>
    <dbReference type="NCBI Taxonomy" id="313628"/>
    <lineage>
        <taxon>Bacteria</taxon>
        <taxon>Pseudomonadati</taxon>
        <taxon>Lentisphaerota</taxon>
        <taxon>Lentisphaeria</taxon>
        <taxon>Lentisphaerales</taxon>
        <taxon>Lentisphaeraceae</taxon>
        <taxon>Lentisphaera</taxon>
    </lineage>
</organism>
<dbReference type="InterPro" id="IPR051262">
    <property type="entry name" value="SMP-30/CGR1_Lactonase"/>
</dbReference>
<keyword evidence="1" id="KW-0378">Hydrolase</keyword>
<evidence type="ECO:0000259" key="3">
    <source>
        <dbReference type="Pfam" id="PF08450"/>
    </source>
</evidence>
<dbReference type="Proteomes" id="UP000004947">
    <property type="component" value="Unassembled WGS sequence"/>
</dbReference>
<dbReference type="AlphaFoldDB" id="A6DF56"/>
<dbReference type="GO" id="GO:0016787">
    <property type="term" value="F:hydrolase activity"/>
    <property type="evidence" value="ECO:0007669"/>
    <property type="project" value="UniProtKB-KW"/>
</dbReference>
<dbReference type="eggNOG" id="COG3386">
    <property type="taxonomic scope" value="Bacteria"/>
</dbReference>
<dbReference type="InterPro" id="IPR013658">
    <property type="entry name" value="SGL"/>
</dbReference>
<name>A6DF56_9BACT</name>
<dbReference type="Pfam" id="PF08450">
    <property type="entry name" value="SGL"/>
    <property type="match status" value="1"/>
</dbReference>
<evidence type="ECO:0000256" key="2">
    <source>
        <dbReference type="SAM" id="SignalP"/>
    </source>
</evidence>
<dbReference type="PANTHER" id="PTHR47572:SF4">
    <property type="entry name" value="LACTONASE DRP35"/>
    <property type="match status" value="1"/>
</dbReference>
<feature type="signal peptide" evidence="2">
    <location>
        <begin position="1"/>
        <end position="19"/>
    </location>
</feature>
<comment type="caution">
    <text evidence="4">The sequence shown here is derived from an EMBL/GenBank/DDBJ whole genome shotgun (WGS) entry which is preliminary data.</text>
</comment>
<gene>
    <name evidence="4" type="ORF">LNTAR_16838</name>
</gene>
<evidence type="ECO:0000313" key="4">
    <source>
        <dbReference type="EMBL" id="EDM29436.1"/>
    </source>
</evidence>